<evidence type="ECO:0000256" key="2">
    <source>
        <dbReference type="ARBA" id="ARBA00010971"/>
    </source>
</evidence>
<evidence type="ECO:0000313" key="11">
    <source>
        <dbReference type="EMBL" id="DBA23792.1"/>
    </source>
</evidence>
<proteinExistence type="inferred from homology"/>
<dbReference type="EC" id="3.9.1.3" evidence="3"/>
<dbReference type="InterPro" id="IPR007702">
    <property type="entry name" value="Janus"/>
</dbReference>
<sequence length="119" mass="13300">MAHLDSVAEVQIDPEGVFKYILIRVSVGAEESEPHRIIVRGTKSAEYHNHIFDKVNPEMQALGLQCKCLGGGKIEHNGAEKKIRVYGESTGYGRADHSIAAEKLRKAYKDYEVVCEDQK</sequence>
<dbReference type="PANTHER" id="PTHR12258:SF11">
    <property type="entry name" value="14 KDA PHOSPHOHISTIDINE PHOSPHATASE"/>
    <property type="match status" value="1"/>
</dbReference>
<dbReference type="SUPFAM" id="SSF143724">
    <property type="entry name" value="PHP14-like"/>
    <property type="match status" value="1"/>
</dbReference>
<dbReference type="InterPro" id="IPR038596">
    <property type="entry name" value="Janus_sf"/>
</dbReference>
<comment type="catalytic activity">
    <reaction evidence="7">
        <text>N(pros)-phospho-L-histidyl-[protein] + H2O = L-histidyl-[protein] + phosphate</text>
        <dbReference type="Rhea" id="RHEA:47964"/>
        <dbReference type="Rhea" id="RHEA-COMP:9745"/>
        <dbReference type="Rhea" id="RHEA-COMP:9746"/>
        <dbReference type="ChEBI" id="CHEBI:15377"/>
        <dbReference type="ChEBI" id="CHEBI:29979"/>
        <dbReference type="ChEBI" id="CHEBI:43474"/>
        <dbReference type="ChEBI" id="CHEBI:64837"/>
        <dbReference type="EC" id="3.9.1.3"/>
    </reaction>
</comment>
<evidence type="ECO:0000256" key="8">
    <source>
        <dbReference type="ARBA" id="ARBA00049335"/>
    </source>
</evidence>
<dbReference type="Proteomes" id="UP001181693">
    <property type="component" value="Unassembled WGS sequence"/>
</dbReference>
<evidence type="ECO:0000256" key="10">
    <source>
        <dbReference type="PIRSR" id="PIRSR607702-2"/>
    </source>
</evidence>
<accession>A0AAV3AIJ9</accession>
<gene>
    <name evidence="11" type="ORF">GDO54_014674</name>
</gene>
<protein>
    <recommendedName>
        <fullName evidence="4">14 kDa phosphohistidine phosphatase</fullName>
        <ecNumber evidence="3">3.9.1.3</ecNumber>
    </recommendedName>
    <alternativeName>
        <fullName evidence="6">Phosphohistidine phosphatase 1</fullName>
    </alternativeName>
    <alternativeName>
        <fullName evidence="5">Protein histidine phosphatase</fullName>
    </alternativeName>
</protein>
<feature type="active site" description="Proton acceptor" evidence="9">
    <location>
        <position position="48"/>
    </location>
</feature>
<evidence type="ECO:0000256" key="1">
    <source>
        <dbReference type="ARBA" id="ARBA00003087"/>
    </source>
</evidence>
<dbReference type="AlphaFoldDB" id="A0AAV3AIJ9"/>
<reference evidence="11" key="1">
    <citation type="thesis" date="2020" institute="ProQuest LLC" country="789 East Eisenhower Parkway, Ann Arbor, MI, USA">
        <title>Comparative Genomics and Chromosome Evolution.</title>
        <authorList>
            <person name="Mudd A.B."/>
        </authorList>
    </citation>
    <scope>NUCLEOTIDE SEQUENCE</scope>
    <source>
        <strain evidence="11">1538</strain>
        <tissue evidence="11">Blood</tissue>
    </source>
</reference>
<name>A0AAV3AIJ9_PYXAD</name>
<feature type="binding site" evidence="10">
    <location>
        <position position="19"/>
    </location>
    <ligand>
        <name>substrate</name>
    </ligand>
</feature>
<evidence type="ECO:0000256" key="3">
    <source>
        <dbReference type="ARBA" id="ARBA00011945"/>
    </source>
</evidence>
<evidence type="ECO:0000256" key="6">
    <source>
        <dbReference type="ARBA" id="ARBA00030831"/>
    </source>
</evidence>
<evidence type="ECO:0000313" key="12">
    <source>
        <dbReference type="Proteomes" id="UP001181693"/>
    </source>
</evidence>
<comment type="catalytic activity">
    <reaction evidence="8">
        <text>N(tele)-phospho-L-histidyl-[protein] + H2O = L-histidyl-[protein] + phosphate</text>
        <dbReference type="Rhea" id="RHEA:47960"/>
        <dbReference type="Rhea" id="RHEA-COMP:9745"/>
        <dbReference type="Rhea" id="RHEA-COMP:10719"/>
        <dbReference type="ChEBI" id="CHEBI:15377"/>
        <dbReference type="ChEBI" id="CHEBI:29979"/>
        <dbReference type="ChEBI" id="CHEBI:43474"/>
        <dbReference type="ChEBI" id="CHEBI:83586"/>
        <dbReference type="EC" id="3.9.1.3"/>
    </reaction>
</comment>
<dbReference type="EMBL" id="DYDO01000006">
    <property type="protein sequence ID" value="DBA23792.1"/>
    <property type="molecule type" value="Genomic_DNA"/>
</dbReference>
<dbReference type="PANTHER" id="PTHR12258">
    <property type="entry name" value="JANUS-A/JANUS-B"/>
    <property type="match status" value="1"/>
</dbReference>
<keyword evidence="12" id="KW-1185">Reference proteome</keyword>
<comment type="similarity">
    <text evidence="2">Belongs to the janus family.</text>
</comment>
<evidence type="ECO:0000256" key="5">
    <source>
        <dbReference type="ARBA" id="ARBA00029952"/>
    </source>
</evidence>
<dbReference type="GO" id="GO:0101006">
    <property type="term" value="F:protein histidine phosphatase activity"/>
    <property type="evidence" value="ECO:0007669"/>
    <property type="project" value="UniProtKB-EC"/>
</dbReference>
<evidence type="ECO:0000256" key="4">
    <source>
        <dbReference type="ARBA" id="ARBA00014497"/>
    </source>
</evidence>
<comment type="function">
    <text evidence="1">Exhibits phosphohistidine phosphatase activity.</text>
</comment>
<dbReference type="GO" id="GO:0005829">
    <property type="term" value="C:cytosol"/>
    <property type="evidence" value="ECO:0007669"/>
    <property type="project" value="TreeGrafter"/>
</dbReference>
<comment type="caution">
    <text evidence="11">The sequence shown here is derived from an EMBL/GenBank/DDBJ whole genome shotgun (WGS) entry which is preliminary data.</text>
</comment>
<dbReference type="Pfam" id="PF05005">
    <property type="entry name" value="Ocnus"/>
    <property type="match status" value="1"/>
</dbReference>
<evidence type="ECO:0000256" key="7">
    <source>
        <dbReference type="ARBA" id="ARBA00049028"/>
    </source>
</evidence>
<dbReference type="Gene3D" id="3.50.20.20">
    <property type="entry name" value="Janus/Ocnus"/>
    <property type="match status" value="1"/>
</dbReference>
<evidence type="ECO:0000256" key="9">
    <source>
        <dbReference type="PIRSR" id="PIRSR607702-1"/>
    </source>
</evidence>
<dbReference type="FunFam" id="3.50.20.20:FF:000001">
    <property type="entry name" value="14 kDa phosphohistidine phosphatase"/>
    <property type="match status" value="1"/>
</dbReference>
<organism evidence="11 12">
    <name type="scientific">Pyxicephalus adspersus</name>
    <name type="common">African bullfrog</name>
    <dbReference type="NCBI Taxonomy" id="30357"/>
    <lineage>
        <taxon>Eukaryota</taxon>
        <taxon>Metazoa</taxon>
        <taxon>Chordata</taxon>
        <taxon>Craniata</taxon>
        <taxon>Vertebrata</taxon>
        <taxon>Euteleostomi</taxon>
        <taxon>Amphibia</taxon>
        <taxon>Batrachia</taxon>
        <taxon>Anura</taxon>
        <taxon>Neobatrachia</taxon>
        <taxon>Ranoidea</taxon>
        <taxon>Pyxicephalidae</taxon>
        <taxon>Pyxicephalinae</taxon>
        <taxon>Pyxicephalus</taxon>
    </lineage>
</organism>